<protein>
    <submittedName>
        <fullName evidence="4">Type II/III secretion system short domain-containing protein</fullName>
    </submittedName>
</protein>
<dbReference type="InterPro" id="IPR038591">
    <property type="entry name" value="NolW-like_sf"/>
</dbReference>
<evidence type="ECO:0000259" key="2">
    <source>
        <dbReference type="Pfam" id="PF03958"/>
    </source>
</evidence>
<dbReference type="GO" id="GO:0009306">
    <property type="term" value="P:protein secretion"/>
    <property type="evidence" value="ECO:0007669"/>
    <property type="project" value="TreeGrafter"/>
</dbReference>
<dbReference type="Pfam" id="PF21304">
    <property type="entry name" value="T3S_SPI-1_N0"/>
    <property type="match status" value="1"/>
</dbReference>
<feature type="compositionally biased region" description="Basic and acidic residues" evidence="1">
    <location>
        <begin position="419"/>
        <end position="428"/>
    </location>
</feature>
<dbReference type="Gene3D" id="3.30.1370.120">
    <property type="match status" value="2"/>
</dbReference>
<name>A0A1X7EDA4_TRICW</name>
<feature type="compositionally biased region" description="Low complexity" evidence="1">
    <location>
        <begin position="429"/>
        <end position="449"/>
    </location>
</feature>
<feature type="domain" description="SPI-1 type 3 secretion system secretin N0" evidence="3">
    <location>
        <begin position="93"/>
        <end position="152"/>
    </location>
</feature>
<sequence length="532" mass="55418">MLLHLGCGKPAPAVPAPAAHPPASAVAAASPASAPPRARGAARMPSAGKAAHEARGAQAEARRRSSACRVHACALPILPPWPSGSYRYSTSGATLAEALRALSTATHVPIAFAPDLPGRVEGRFDMSPQRFVEALARAYGLVWYYDGAVLHVDAAGAQTTLIVRLNYARRADLHALLARTGIDDVRFTARDDAPSRGLVTFRGPPAWIALVARAAQQLDAEARARVTTAVRIVPLHYGSAADRTAFANDRTNIVRGVASRAARLLDPHDSLRADIIEYEAPLPVLSADARTNSVLVRDRPERLDADVRAIAALDRPQQSVGIALFVTDTDVGTLRALGLGTQGTVIVRGREASGVAAALRGSHGVRVLADSELQTVDGVAVAWQRRAERPVVVMRERREAAGSGSTGASGAGSTPNAHGGERIERVERAASAAAQPPAEAADAAPDENAAGDGALRIVPTLDARAGSPRVVLAVEWRGTAIDVARAALGPGDALVMVEPAGAASTSASEADRVPMRVIFLAPHAIDHVDDAY</sequence>
<proteinExistence type="predicted"/>
<dbReference type="Pfam" id="PF03958">
    <property type="entry name" value="Secretin_N"/>
    <property type="match status" value="1"/>
</dbReference>
<accession>A0A1X7EDA4</accession>
<feature type="domain" description="NolW-like" evidence="2">
    <location>
        <begin position="230"/>
        <end position="318"/>
    </location>
</feature>
<dbReference type="InterPro" id="IPR050810">
    <property type="entry name" value="Bact_Secretion_Sys_Channel"/>
</dbReference>
<feature type="compositionally biased region" description="Basic and acidic residues" evidence="1">
    <location>
        <begin position="50"/>
        <end position="61"/>
    </location>
</feature>
<dbReference type="Proteomes" id="UP000192911">
    <property type="component" value="Unassembled WGS sequence"/>
</dbReference>
<dbReference type="InterPro" id="IPR049034">
    <property type="entry name" value="T3S_SPI-1_N0"/>
</dbReference>
<dbReference type="Gene3D" id="3.55.50.30">
    <property type="match status" value="1"/>
</dbReference>
<dbReference type="AlphaFoldDB" id="A0A1X7EDA4"/>
<evidence type="ECO:0000313" key="5">
    <source>
        <dbReference type="Proteomes" id="UP000192911"/>
    </source>
</evidence>
<dbReference type="PANTHER" id="PTHR30332">
    <property type="entry name" value="PROBABLE GENERAL SECRETION PATHWAY PROTEIN D"/>
    <property type="match status" value="1"/>
</dbReference>
<keyword evidence="5" id="KW-1185">Reference proteome</keyword>
<evidence type="ECO:0000313" key="4">
    <source>
        <dbReference type="EMBL" id="SMF31972.1"/>
    </source>
</evidence>
<dbReference type="STRING" id="28094.SAMN06295900_105233"/>
<dbReference type="PANTHER" id="PTHR30332:SF5">
    <property type="entry name" value="SPI-1 TYPE 3 SECRETION SYSTEM SECRETIN"/>
    <property type="match status" value="1"/>
</dbReference>
<feature type="region of interest" description="Disordered" evidence="1">
    <location>
        <begin position="27"/>
        <end position="61"/>
    </location>
</feature>
<dbReference type="EMBL" id="FXAH01000005">
    <property type="protein sequence ID" value="SMF31972.1"/>
    <property type="molecule type" value="Genomic_DNA"/>
</dbReference>
<feature type="compositionally biased region" description="Low complexity" evidence="1">
    <location>
        <begin position="27"/>
        <end position="49"/>
    </location>
</feature>
<organism evidence="4 5">
    <name type="scientific">Trinickia caryophylli</name>
    <name type="common">Paraburkholderia caryophylli</name>
    <dbReference type="NCBI Taxonomy" id="28094"/>
    <lineage>
        <taxon>Bacteria</taxon>
        <taxon>Pseudomonadati</taxon>
        <taxon>Pseudomonadota</taxon>
        <taxon>Betaproteobacteria</taxon>
        <taxon>Burkholderiales</taxon>
        <taxon>Burkholderiaceae</taxon>
        <taxon>Trinickia</taxon>
    </lineage>
</organism>
<evidence type="ECO:0000256" key="1">
    <source>
        <dbReference type="SAM" id="MobiDB-lite"/>
    </source>
</evidence>
<dbReference type="InterPro" id="IPR005644">
    <property type="entry name" value="NolW-like"/>
</dbReference>
<dbReference type="GO" id="GO:0015627">
    <property type="term" value="C:type II protein secretion system complex"/>
    <property type="evidence" value="ECO:0007669"/>
    <property type="project" value="TreeGrafter"/>
</dbReference>
<evidence type="ECO:0000259" key="3">
    <source>
        <dbReference type="Pfam" id="PF21304"/>
    </source>
</evidence>
<reference evidence="5" key="1">
    <citation type="submission" date="2017-04" db="EMBL/GenBank/DDBJ databases">
        <authorList>
            <person name="Varghese N."/>
            <person name="Submissions S."/>
        </authorList>
    </citation>
    <scope>NUCLEOTIDE SEQUENCE [LARGE SCALE GENOMIC DNA]</scope>
    <source>
        <strain evidence="5">Ballard 720</strain>
    </source>
</reference>
<gene>
    <name evidence="4" type="ORF">SAMN06295900_105233</name>
</gene>
<feature type="region of interest" description="Disordered" evidence="1">
    <location>
        <begin position="397"/>
        <end position="449"/>
    </location>
</feature>